<keyword evidence="1" id="KW-1133">Transmembrane helix</keyword>
<evidence type="ECO:0000256" key="1">
    <source>
        <dbReference type="SAM" id="Phobius"/>
    </source>
</evidence>
<gene>
    <name evidence="2" type="ORF">COO59_11420</name>
</gene>
<feature type="transmembrane region" description="Helical" evidence="1">
    <location>
        <begin position="28"/>
        <end position="48"/>
    </location>
</feature>
<dbReference type="EMBL" id="NWUO01000007">
    <property type="protein sequence ID" value="PNS11618.1"/>
    <property type="molecule type" value="Genomic_DNA"/>
</dbReference>
<sequence>MLIKLPRDTSIISWVLGFYIIQHNSLHIATPCGLTIDIISALLIFLGINKSCYLLSEFYNWYKGNSDKTNNPSR</sequence>
<evidence type="ECO:0000313" key="3">
    <source>
        <dbReference type="Proteomes" id="UP000236345"/>
    </source>
</evidence>
<comment type="caution">
    <text evidence="2">The sequence shown here is derived from an EMBL/GenBank/DDBJ whole genome shotgun (WGS) entry which is preliminary data.</text>
</comment>
<reference evidence="3" key="1">
    <citation type="submission" date="2017-09" db="EMBL/GenBank/DDBJ databases">
        <authorList>
            <person name="Palmer M."/>
            <person name="Steenkamp E.T."/>
            <person name="Coetzee M.P."/>
            <person name="Avontuur J.R."/>
            <person name="Van Zyl E."/>
            <person name="Chan W.-Y."/>
            <person name="Blom J."/>
            <person name="Venter S.N."/>
        </authorList>
    </citation>
    <scope>NUCLEOTIDE SEQUENCE [LARGE SCALE GENOMIC DNA]</scope>
    <source>
        <strain evidence="3">QC88-366</strain>
    </source>
</reference>
<evidence type="ECO:0000313" key="2">
    <source>
        <dbReference type="EMBL" id="PNS11618.1"/>
    </source>
</evidence>
<protein>
    <submittedName>
        <fullName evidence="2">Uncharacterized protein</fullName>
    </submittedName>
</protein>
<organism evidence="2 3">
    <name type="scientific">Mixta theicola</name>
    <dbReference type="NCBI Taxonomy" id="1458355"/>
    <lineage>
        <taxon>Bacteria</taxon>
        <taxon>Pseudomonadati</taxon>
        <taxon>Pseudomonadota</taxon>
        <taxon>Gammaproteobacteria</taxon>
        <taxon>Enterobacterales</taxon>
        <taxon>Erwiniaceae</taxon>
        <taxon>Mixta</taxon>
    </lineage>
</organism>
<keyword evidence="1" id="KW-0472">Membrane</keyword>
<dbReference type="Proteomes" id="UP000236345">
    <property type="component" value="Unassembled WGS sequence"/>
</dbReference>
<keyword evidence="1" id="KW-0812">Transmembrane</keyword>
<accession>A0A2K1Q996</accession>
<keyword evidence="3" id="KW-1185">Reference proteome</keyword>
<proteinExistence type="predicted"/>
<name>A0A2K1Q996_9GAMM</name>
<dbReference type="AlphaFoldDB" id="A0A2K1Q996"/>